<evidence type="ECO:0000256" key="1">
    <source>
        <dbReference type="SAM" id="Phobius"/>
    </source>
</evidence>
<proteinExistence type="predicted"/>
<dbReference type="KEGG" id="alus:STSP2_01419"/>
<sequence length="98" mass="11714">MISKKHLFNAVAFVLLGVFLFFSIPFVFVGNILEEGKEDSDRREKEFLEWRFEQDPDLGEKYRKWKSGELELTTEEYLQMEEEIYGSYDDSNSSEKRQ</sequence>
<feature type="transmembrane region" description="Helical" evidence="1">
    <location>
        <begin position="6"/>
        <end position="33"/>
    </location>
</feature>
<dbReference type="AlphaFoldDB" id="A0A1U9NJZ7"/>
<keyword evidence="1" id="KW-1133">Transmembrane helix</keyword>
<accession>A0A1U9NJZ7</accession>
<gene>
    <name evidence="2" type="ORF">STSP2_01419</name>
</gene>
<keyword evidence="1" id="KW-0472">Membrane</keyword>
<protein>
    <submittedName>
        <fullName evidence="2">Uncharacterized protein</fullName>
    </submittedName>
</protein>
<evidence type="ECO:0000313" key="3">
    <source>
        <dbReference type="Proteomes" id="UP000189674"/>
    </source>
</evidence>
<evidence type="ECO:0000313" key="2">
    <source>
        <dbReference type="EMBL" id="AQT68263.1"/>
    </source>
</evidence>
<dbReference type="Proteomes" id="UP000189674">
    <property type="component" value="Chromosome"/>
</dbReference>
<dbReference type="RefSeq" id="WP_146661112.1">
    <property type="nucleotide sequence ID" value="NZ_CP019791.1"/>
</dbReference>
<reference evidence="3" key="1">
    <citation type="submission" date="2017-02" db="EMBL/GenBank/DDBJ databases">
        <title>Comparative genomics and description of representatives of a novel lineage of planctomycetes thriving in anoxic sediments.</title>
        <authorList>
            <person name="Spring S."/>
            <person name="Bunk B."/>
            <person name="Sproer C."/>
        </authorList>
    </citation>
    <scope>NUCLEOTIDE SEQUENCE [LARGE SCALE GENOMIC DNA]</scope>
    <source>
        <strain evidence="3">ST-NAGAB-D1</strain>
    </source>
</reference>
<dbReference type="STRING" id="1936003.STSP2_01419"/>
<organism evidence="2 3">
    <name type="scientific">Anaerohalosphaera lusitana</name>
    <dbReference type="NCBI Taxonomy" id="1936003"/>
    <lineage>
        <taxon>Bacteria</taxon>
        <taxon>Pseudomonadati</taxon>
        <taxon>Planctomycetota</taxon>
        <taxon>Phycisphaerae</taxon>
        <taxon>Sedimentisphaerales</taxon>
        <taxon>Anaerohalosphaeraceae</taxon>
        <taxon>Anaerohalosphaera</taxon>
    </lineage>
</organism>
<keyword evidence="3" id="KW-1185">Reference proteome</keyword>
<keyword evidence="1" id="KW-0812">Transmembrane</keyword>
<name>A0A1U9NJZ7_9BACT</name>
<dbReference type="EMBL" id="CP019791">
    <property type="protein sequence ID" value="AQT68263.1"/>
    <property type="molecule type" value="Genomic_DNA"/>
</dbReference>